<dbReference type="Proteomes" id="UP001141183">
    <property type="component" value="Unassembled WGS sequence"/>
</dbReference>
<dbReference type="RefSeq" id="WP_272470657.1">
    <property type="nucleotide sequence ID" value="NZ_JAMRYU010000022.1"/>
</dbReference>
<keyword evidence="2" id="KW-1185">Reference proteome</keyword>
<gene>
    <name evidence="1" type="ORF">NE398_17685</name>
</gene>
<name>A0A9X3XQS3_9CLOT</name>
<comment type="caution">
    <text evidence="1">The sequence shown here is derived from an EMBL/GenBank/DDBJ whole genome shotgun (WGS) entry which is preliminary data.</text>
</comment>
<sequence length="57" mass="7103">MDEIFEYLEEIAYMNPKVIKIRLKNMFRLSDKQVEKIYSKWKKEFMKCKHKEITKSD</sequence>
<evidence type="ECO:0000313" key="2">
    <source>
        <dbReference type="Proteomes" id="UP001141183"/>
    </source>
</evidence>
<protein>
    <submittedName>
        <fullName evidence="1">Uncharacterized protein</fullName>
    </submittedName>
</protein>
<dbReference type="AlphaFoldDB" id="A0A9X3XQS3"/>
<accession>A0A9X3XQS3</accession>
<reference evidence="1" key="1">
    <citation type="submission" date="2022-05" db="EMBL/GenBank/DDBJ databases">
        <title>Draft genome sequence of Clostridium tertium strain CP3 isolated from Peru.</title>
        <authorList>
            <person name="Hurtado R."/>
            <person name="Lima L."/>
            <person name="Sousa T."/>
            <person name="Jaiswal A.K."/>
            <person name="Tiwari S."/>
            <person name="Maturrano L."/>
            <person name="Brenig B."/>
            <person name="Azevedo V."/>
        </authorList>
    </citation>
    <scope>NUCLEOTIDE SEQUENCE</scope>
    <source>
        <strain evidence="1">CP3</strain>
    </source>
</reference>
<organism evidence="1 2">
    <name type="scientific">Clostridium tertium</name>
    <dbReference type="NCBI Taxonomy" id="1559"/>
    <lineage>
        <taxon>Bacteria</taxon>
        <taxon>Bacillati</taxon>
        <taxon>Bacillota</taxon>
        <taxon>Clostridia</taxon>
        <taxon>Eubacteriales</taxon>
        <taxon>Clostridiaceae</taxon>
        <taxon>Clostridium</taxon>
    </lineage>
</organism>
<evidence type="ECO:0000313" key="1">
    <source>
        <dbReference type="EMBL" id="MDC4241969.1"/>
    </source>
</evidence>
<proteinExistence type="predicted"/>
<dbReference type="EMBL" id="JAMRYU010000022">
    <property type="protein sequence ID" value="MDC4241969.1"/>
    <property type="molecule type" value="Genomic_DNA"/>
</dbReference>